<evidence type="ECO:0000256" key="5">
    <source>
        <dbReference type="ARBA" id="ARBA00022737"/>
    </source>
</evidence>
<feature type="repeat" description="TPR" evidence="8">
    <location>
        <begin position="508"/>
        <end position="541"/>
    </location>
</feature>
<keyword evidence="3 9" id="KW-0808">Transferase</keyword>
<evidence type="ECO:0000256" key="1">
    <source>
        <dbReference type="ARBA" id="ARBA00009558"/>
    </source>
</evidence>
<dbReference type="PROSITE" id="PS50293">
    <property type="entry name" value="TPR_REGION"/>
    <property type="match status" value="5"/>
</dbReference>
<evidence type="ECO:0000256" key="3">
    <source>
        <dbReference type="ARBA" id="ARBA00022679"/>
    </source>
</evidence>
<evidence type="ECO:0000256" key="9">
    <source>
        <dbReference type="RuleBase" id="RU361228"/>
    </source>
</evidence>
<keyword evidence="2 9" id="KW-0328">Glycosyltransferase</keyword>
<dbReference type="PROSITE" id="PS50005">
    <property type="entry name" value="TPR"/>
    <property type="match status" value="9"/>
</dbReference>
<feature type="repeat" description="TPR" evidence="8">
    <location>
        <begin position="676"/>
        <end position="709"/>
    </location>
</feature>
<name>A0A814H2W8_9BILA</name>
<dbReference type="Proteomes" id="UP000681722">
    <property type="component" value="Unassembled WGS sequence"/>
</dbReference>
<dbReference type="EC" id="2.4.2.31" evidence="9"/>
<dbReference type="GO" id="GO:0016779">
    <property type="term" value="F:nucleotidyltransferase activity"/>
    <property type="evidence" value="ECO:0007669"/>
    <property type="project" value="UniProtKB-KW"/>
</dbReference>
<dbReference type="InterPro" id="IPR011990">
    <property type="entry name" value="TPR-like_helical_dom_sf"/>
</dbReference>
<feature type="repeat" description="TPR" evidence="8">
    <location>
        <begin position="718"/>
        <end position="751"/>
    </location>
</feature>
<protein>
    <recommendedName>
        <fullName evidence="9">NAD(P)(+)--arginine ADP-ribosyltransferase</fullName>
        <ecNumber evidence="9">2.4.2.31</ecNumber>
    </recommendedName>
    <alternativeName>
        <fullName evidence="9">Mono(ADP-ribosyl)transferase</fullName>
    </alternativeName>
</protein>
<dbReference type="InterPro" id="IPR019734">
    <property type="entry name" value="TPR_rpt"/>
</dbReference>
<keyword evidence="9" id="KW-0521">NADP</keyword>
<reference evidence="10" key="1">
    <citation type="submission" date="2021-02" db="EMBL/GenBank/DDBJ databases">
        <authorList>
            <person name="Nowell W R."/>
        </authorList>
    </citation>
    <scope>NUCLEOTIDE SEQUENCE</scope>
</reference>
<proteinExistence type="inferred from homology"/>
<sequence>MNFNGDWYTGFSMKYNQSVNITGILQYDTIWRKIPCKFSSSMAYFYKQGKSVCIYAKHDQDKPVPIGILVTGTGIEVLIPATPLPCEVDHEQVFMIISGAFANEVVPLVHTTPQLYSIYIFCSDKTEHEIWINKFTKVKGLFTEIEPVCDLLKQHTKQCDRDLSPISILSPTDYQMNDLNDIEPSFMYTQLLKEILLDAEYEDNARQELRQLWRDYYHDNEFQLKIIDEFERDYNPDLAIWWYTREYFTYSMLNRALRTIDIDHVIKMGFFLCDIHRQIQRVHAEASQIRDLRTVYRGQGMYNIEFEKLQKSIGGILSFNNFLSTSTDRQVSLLYAQSSAENSLMIGILFEIHIDIANTSTPFASLENISYFSSENEILFSMHSTFRIGEMRKIDERVWQVQLISTNNNDEQLKTLTELMRKETSGNTEYDRLGRLMIKMGEFDIAEEIYQILLDEAVGRNEKELAHIYHQIGRIKDEKGDYDQAFTFYQKTLEIKQNDLSSNQRDLADIYTDIGVVYKNIGDYVSALSFYQKSLEIDKKCVPIHHRDLATIHSNIGGVYLNMGDYSSALSFYEQTLEIEQQSLPDNHPSLATTFSNIGLVYDKIGDDSNALSFYQKSLEIQQRALLPNHPSLATTYNNIGGVHYNMGDYSNALLCYEKALEIRQKSLPSNHPSLATIYSNIGVISHNDRDDSTALLFFQKALEIQKQSLSLHHPSLATTYNNIGGSYKNLGDYTSAIAFYQKAIEVHEKHFSSNHPGLATFYSNIGIVYNNMGDYSNALSLYQKALEIRQKSLSSNHRDLAVNYKNIGEAYENMKDYSRALSFFEHALQIGQNSLPENHTHLKIFRQCICNMQEKLQLQLSKGIAKTLRKIFKQIDAEKSPCRVGVESATGVAYVGAQYDTGILKFERSMQQSQTRAH</sequence>
<dbReference type="PANTHER" id="PTHR45641">
    <property type="entry name" value="TETRATRICOPEPTIDE REPEAT PROTEIN (AFU_ORTHOLOGUE AFUA_6G03870)"/>
    <property type="match status" value="1"/>
</dbReference>
<gene>
    <name evidence="10" type="ORF">GPM918_LOCUS13920</name>
    <name evidence="11" type="ORF">SRO942_LOCUS13920</name>
</gene>
<evidence type="ECO:0000256" key="2">
    <source>
        <dbReference type="ARBA" id="ARBA00022676"/>
    </source>
</evidence>
<accession>A0A814H2W8</accession>
<dbReference type="Gene3D" id="3.90.176.10">
    <property type="entry name" value="Toxin ADP-ribosyltransferase, Chain A, domain 1"/>
    <property type="match status" value="1"/>
</dbReference>
<comment type="similarity">
    <text evidence="1 9">Belongs to the Arg-specific ADP-ribosyltransferase family.</text>
</comment>
<feature type="repeat" description="TPR" evidence="8">
    <location>
        <begin position="634"/>
        <end position="667"/>
    </location>
</feature>
<dbReference type="SMART" id="SM00028">
    <property type="entry name" value="TPR"/>
    <property type="match status" value="9"/>
</dbReference>
<feature type="repeat" description="TPR" evidence="8">
    <location>
        <begin position="550"/>
        <end position="583"/>
    </location>
</feature>
<keyword evidence="6 8" id="KW-0802">TPR repeat</keyword>
<organism evidence="10 12">
    <name type="scientific">Didymodactylos carnosus</name>
    <dbReference type="NCBI Taxonomy" id="1234261"/>
    <lineage>
        <taxon>Eukaryota</taxon>
        <taxon>Metazoa</taxon>
        <taxon>Spiralia</taxon>
        <taxon>Gnathifera</taxon>
        <taxon>Rotifera</taxon>
        <taxon>Eurotatoria</taxon>
        <taxon>Bdelloidea</taxon>
        <taxon>Philodinida</taxon>
        <taxon>Philodinidae</taxon>
        <taxon>Didymodactylos</taxon>
    </lineage>
</organism>
<keyword evidence="12" id="KW-1185">Reference proteome</keyword>
<dbReference type="Pfam" id="PF13374">
    <property type="entry name" value="TPR_10"/>
    <property type="match status" value="1"/>
</dbReference>
<feature type="repeat" description="TPR" evidence="8">
    <location>
        <begin position="802"/>
        <end position="835"/>
    </location>
</feature>
<dbReference type="EMBL" id="CAJNOQ010003277">
    <property type="protein sequence ID" value="CAF1004189.1"/>
    <property type="molecule type" value="Genomic_DNA"/>
</dbReference>
<dbReference type="Pfam" id="PF01129">
    <property type="entry name" value="ART"/>
    <property type="match status" value="1"/>
</dbReference>
<evidence type="ECO:0000256" key="6">
    <source>
        <dbReference type="ARBA" id="ARBA00022803"/>
    </source>
</evidence>
<dbReference type="SUPFAM" id="SSF48452">
    <property type="entry name" value="TPR-like"/>
    <property type="match status" value="2"/>
</dbReference>
<comment type="catalytic activity">
    <reaction evidence="7 9">
        <text>L-arginyl-[protein] + NAD(+) = N(omega)-(ADP-D-ribosyl)-L-arginyl-[protein] + nicotinamide + H(+)</text>
        <dbReference type="Rhea" id="RHEA:19149"/>
        <dbReference type="Rhea" id="RHEA-COMP:10532"/>
        <dbReference type="Rhea" id="RHEA-COMP:15087"/>
        <dbReference type="ChEBI" id="CHEBI:15378"/>
        <dbReference type="ChEBI" id="CHEBI:17154"/>
        <dbReference type="ChEBI" id="CHEBI:29965"/>
        <dbReference type="ChEBI" id="CHEBI:57540"/>
        <dbReference type="ChEBI" id="CHEBI:142554"/>
        <dbReference type="EC" id="2.4.2.31"/>
    </reaction>
</comment>
<dbReference type="EMBL" id="CAJOBC010003277">
    <property type="protein sequence ID" value="CAF3775527.1"/>
    <property type="molecule type" value="Genomic_DNA"/>
</dbReference>
<keyword evidence="5" id="KW-0677">Repeat</keyword>
<keyword evidence="9" id="KW-0520">NAD</keyword>
<dbReference type="PANTHER" id="PTHR45641:SF19">
    <property type="entry name" value="NEPHROCYSTIN-3"/>
    <property type="match status" value="1"/>
</dbReference>
<feature type="repeat" description="TPR" evidence="8">
    <location>
        <begin position="760"/>
        <end position="793"/>
    </location>
</feature>
<dbReference type="AlphaFoldDB" id="A0A814H2W8"/>
<dbReference type="InterPro" id="IPR000768">
    <property type="entry name" value="ART"/>
</dbReference>
<feature type="repeat" description="TPR" evidence="8">
    <location>
        <begin position="466"/>
        <end position="499"/>
    </location>
</feature>
<evidence type="ECO:0000256" key="4">
    <source>
        <dbReference type="ARBA" id="ARBA00022695"/>
    </source>
</evidence>
<dbReference type="OrthoDB" id="626167at2759"/>
<evidence type="ECO:0000256" key="7">
    <source>
        <dbReference type="ARBA" id="ARBA00047597"/>
    </source>
</evidence>
<keyword evidence="4" id="KW-0548">Nucleotidyltransferase</keyword>
<dbReference type="PROSITE" id="PS51996">
    <property type="entry name" value="TR_MART"/>
    <property type="match status" value="1"/>
</dbReference>
<comment type="caution">
    <text evidence="10">The sequence shown here is derived from an EMBL/GenBank/DDBJ whole genome shotgun (WGS) entry which is preliminary data.</text>
</comment>
<evidence type="ECO:0000313" key="11">
    <source>
        <dbReference type="EMBL" id="CAF3775527.1"/>
    </source>
</evidence>
<dbReference type="Proteomes" id="UP000663829">
    <property type="component" value="Unassembled WGS sequence"/>
</dbReference>
<evidence type="ECO:0000313" key="10">
    <source>
        <dbReference type="EMBL" id="CAF1004189.1"/>
    </source>
</evidence>
<dbReference type="GO" id="GO:0106274">
    <property type="term" value="F:NAD+-protein-arginine ADP-ribosyltransferase activity"/>
    <property type="evidence" value="ECO:0007669"/>
    <property type="project" value="UniProtKB-EC"/>
</dbReference>
<evidence type="ECO:0000256" key="8">
    <source>
        <dbReference type="PROSITE-ProRule" id="PRU00339"/>
    </source>
</evidence>
<feature type="repeat" description="TPR" evidence="8">
    <location>
        <begin position="592"/>
        <end position="625"/>
    </location>
</feature>
<dbReference type="Pfam" id="PF13424">
    <property type="entry name" value="TPR_12"/>
    <property type="match status" value="4"/>
</dbReference>
<evidence type="ECO:0000313" key="12">
    <source>
        <dbReference type="Proteomes" id="UP000663829"/>
    </source>
</evidence>
<dbReference type="Gene3D" id="1.25.40.10">
    <property type="entry name" value="Tetratricopeptide repeat domain"/>
    <property type="match status" value="3"/>
</dbReference>
<dbReference type="SUPFAM" id="SSF56399">
    <property type="entry name" value="ADP-ribosylation"/>
    <property type="match status" value="1"/>
</dbReference>